<reference evidence="1 2" key="1">
    <citation type="submission" date="2018-05" db="EMBL/GenBank/DDBJ databases">
        <title>Leucothrix arctica sp. nov., isolated from Arctic seawater.</title>
        <authorList>
            <person name="Choi A."/>
            <person name="Baek K."/>
        </authorList>
    </citation>
    <scope>NUCLEOTIDE SEQUENCE [LARGE SCALE GENOMIC DNA]</scope>
    <source>
        <strain evidence="1 2">IMCC9719</strain>
    </source>
</reference>
<organism evidence="1 2">
    <name type="scientific">Leucothrix arctica</name>
    <dbReference type="NCBI Taxonomy" id="1481894"/>
    <lineage>
        <taxon>Bacteria</taxon>
        <taxon>Pseudomonadati</taxon>
        <taxon>Pseudomonadota</taxon>
        <taxon>Gammaproteobacteria</taxon>
        <taxon>Thiotrichales</taxon>
        <taxon>Thiotrichaceae</taxon>
        <taxon>Leucothrix</taxon>
    </lineage>
</organism>
<proteinExistence type="predicted"/>
<dbReference type="Proteomes" id="UP000245506">
    <property type="component" value="Unassembled WGS sequence"/>
</dbReference>
<sequence>MVASASVGLLLVACGTTNTSAPQANKPSSTQQAAVLTQPSTQARLAINKAISVALNGTKVSVAKNAFVNSSQLTLQRNTQDPRGMKGLNGRLLGAPVLHHFSMVKQNGSCYLIDKRTSKRHLLSGVNCKSV</sequence>
<comment type="caution">
    <text evidence="1">The sequence shown here is derived from an EMBL/GenBank/DDBJ whole genome shotgun (WGS) entry which is preliminary data.</text>
</comment>
<evidence type="ECO:0000313" key="1">
    <source>
        <dbReference type="EMBL" id="PWQ93759.1"/>
    </source>
</evidence>
<dbReference type="AlphaFoldDB" id="A0A317C660"/>
<evidence type="ECO:0000313" key="2">
    <source>
        <dbReference type="Proteomes" id="UP000245506"/>
    </source>
</evidence>
<keyword evidence="2" id="KW-1185">Reference proteome</keyword>
<name>A0A317C660_9GAMM</name>
<gene>
    <name evidence="1" type="ORF">DKT75_19305</name>
</gene>
<accession>A0A317C660</accession>
<dbReference type="EMBL" id="QGKL01000042">
    <property type="protein sequence ID" value="PWQ93759.1"/>
    <property type="molecule type" value="Genomic_DNA"/>
</dbReference>
<protein>
    <submittedName>
        <fullName evidence="1">Uncharacterized protein</fullName>
    </submittedName>
</protein>